<dbReference type="PROSITE" id="PS50076">
    <property type="entry name" value="DNAJ_2"/>
    <property type="match status" value="3"/>
</dbReference>
<evidence type="ECO:0000259" key="9">
    <source>
        <dbReference type="PROSITE" id="PS51671"/>
    </source>
</evidence>
<dbReference type="Gramene" id="Psat04G0025200-T1">
    <property type="protein sequence ID" value="KAI5414709.1"/>
    <property type="gene ID" value="KIW84_040252"/>
</dbReference>
<evidence type="ECO:0000256" key="7">
    <source>
        <dbReference type="SAM" id="MobiDB-lite"/>
    </source>
</evidence>
<protein>
    <recommendedName>
        <fullName evidence="1">aspartate kinase</fullName>
        <ecNumber evidence="1">2.7.2.4</ecNumber>
    </recommendedName>
</protein>
<comment type="pathway">
    <text evidence="6">Amino-acid biosynthesis; L-methionine biosynthesis via de novo pathway.</text>
</comment>
<evidence type="ECO:0000256" key="4">
    <source>
        <dbReference type="ARBA" id="ARBA00022777"/>
    </source>
</evidence>
<dbReference type="AlphaFoldDB" id="A0A9D4X710"/>
<keyword evidence="11" id="KW-1185">Reference proteome</keyword>
<dbReference type="PRINTS" id="PR00625">
    <property type="entry name" value="JDOMAIN"/>
</dbReference>
<dbReference type="SUPFAM" id="SSF55021">
    <property type="entry name" value="ACT-like"/>
    <property type="match status" value="3"/>
</dbReference>
<feature type="domain" description="J" evidence="8">
    <location>
        <begin position="166"/>
        <end position="233"/>
    </location>
</feature>
<dbReference type="CDD" id="cd04921">
    <property type="entry name" value="ACT_AKi-HSDH-ThrA-like_1"/>
    <property type="match status" value="3"/>
</dbReference>
<evidence type="ECO:0000256" key="3">
    <source>
        <dbReference type="ARBA" id="ARBA00022741"/>
    </source>
</evidence>
<dbReference type="GO" id="GO:0004072">
    <property type="term" value="F:aspartate kinase activity"/>
    <property type="evidence" value="ECO:0007669"/>
    <property type="project" value="UniProtKB-EC"/>
</dbReference>
<reference evidence="10 11" key="1">
    <citation type="journal article" date="2022" name="Nat. Genet.">
        <title>Improved pea reference genome and pan-genome highlight genomic features and evolutionary characteristics.</title>
        <authorList>
            <person name="Yang T."/>
            <person name="Liu R."/>
            <person name="Luo Y."/>
            <person name="Hu S."/>
            <person name="Wang D."/>
            <person name="Wang C."/>
            <person name="Pandey M.K."/>
            <person name="Ge S."/>
            <person name="Xu Q."/>
            <person name="Li N."/>
            <person name="Li G."/>
            <person name="Huang Y."/>
            <person name="Saxena R.K."/>
            <person name="Ji Y."/>
            <person name="Li M."/>
            <person name="Yan X."/>
            <person name="He Y."/>
            <person name="Liu Y."/>
            <person name="Wang X."/>
            <person name="Xiang C."/>
            <person name="Varshney R.K."/>
            <person name="Ding H."/>
            <person name="Gao S."/>
            <person name="Zong X."/>
        </authorList>
    </citation>
    <scope>NUCLEOTIDE SEQUENCE [LARGE SCALE GENOMIC DNA]</scope>
    <source>
        <strain evidence="10 11">cv. Zhongwan 6</strain>
    </source>
</reference>
<evidence type="ECO:0000259" key="8">
    <source>
        <dbReference type="PROSITE" id="PS50076"/>
    </source>
</evidence>
<keyword evidence="2" id="KW-0808">Transferase</keyword>
<feature type="compositionally biased region" description="Basic and acidic residues" evidence="7">
    <location>
        <begin position="782"/>
        <end position="793"/>
    </location>
</feature>
<evidence type="ECO:0000256" key="6">
    <source>
        <dbReference type="ARBA" id="ARBA00034478"/>
    </source>
</evidence>
<keyword evidence="5" id="KW-0067">ATP-binding</keyword>
<dbReference type="PANTHER" id="PTHR45270">
    <property type="entry name" value="OS03G0832900 PROTEIN"/>
    <property type="match status" value="1"/>
</dbReference>
<comment type="caution">
    <text evidence="10">The sequence shown here is derived from an EMBL/GenBank/DDBJ whole genome shotgun (WGS) entry which is preliminary data.</text>
</comment>
<feature type="domain" description="J" evidence="8">
    <location>
        <begin position="430"/>
        <end position="497"/>
    </location>
</feature>
<evidence type="ECO:0000313" key="11">
    <source>
        <dbReference type="Proteomes" id="UP001058974"/>
    </source>
</evidence>
<dbReference type="SUPFAM" id="SSF46565">
    <property type="entry name" value="Chaperone J-domain"/>
    <property type="match status" value="3"/>
</dbReference>
<dbReference type="InterPro" id="IPR045865">
    <property type="entry name" value="ACT-like_dom_sf"/>
</dbReference>
<dbReference type="Gene3D" id="1.10.287.110">
    <property type="entry name" value="DnaJ domain"/>
    <property type="match status" value="3"/>
</dbReference>
<feature type="domain" description="J" evidence="8">
    <location>
        <begin position="694"/>
        <end position="761"/>
    </location>
</feature>
<feature type="compositionally biased region" description="Basic and acidic residues" evidence="7">
    <location>
        <begin position="758"/>
        <end position="767"/>
    </location>
</feature>
<accession>A0A9D4X710</accession>
<gene>
    <name evidence="10" type="ORF">KIW84_040252</name>
</gene>
<feature type="domain" description="ACT" evidence="9">
    <location>
        <begin position="550"/>
        <end position="625"/>
    </location>
</feature>
<dbReference type="GO" id="GO:0005524">
    <property type="term" value="F:ATP binding"/>
    <property type="evidence" value="ECO:0007669"/>
    <property type="project" value="UniProtKB-KW"/>
</dbReference>
<keyword evidence="4" id="KW-0418">Kinase</keyword>
<feature type="compositionally biased region" description="Polar residues" evidence="7">
    <location>
        <begin position="508"/>
        <end position="517"/>
    </location>
</feature>
<dbReference type="FunFam" id="3.30.2130.10:FF:000001">
    <property type="entry name" value="Bifunctional aspartokinase/homoserine dehydrogenase"/>
    <property type="match status" value="3"/>
</dbReference>
<dbReference type="FunFam" id="3.30.70.260:FF:000072">
    <property type="entry name" value="Probable aspartokinase"/>
    <property type="match status" value="2"/>
</dbReference>
<feature type="domain" description="ACT" evidence="9">
    <location>
        <begin position="22"/>
        <end position="97"/>
    </location>
</feature>
<feature type="region of interest" description="Disordered" evidence="7">
    <location>
        <begin position="758"/>
        <end position="800"/>
    </location>
</feature>
<evidence type="ECO:0000256" key="5">
    <source>
        <dbReference type="ARBA" id="ARBA00022840"/>
    </source>
</evidence>
<proteinExistence type="predicted"/>
<dbReference type="InterPro" id="IPR036869">
    <property type="entry name" value="J_dom_sf"/>
</dbReference>
<dbReference type="InterPro" id="IPR054352">
    <property type="entry name" value="ACT_Aspartokinase"/>
</dbReference>
<dbReference type="InterPro" id="IPR002912">
    <property type="entry name" value="ACT_dom"/>
</dbReference>
<keyword evidence="3" id="KW-0547">Nucleotide-binding</keyword>
<dbReference type="Pfam" id="PF00226">
    <property type="entry name" value="DnaJ"/>
    <property type="match status" value="3"/>
</dbReference>
<dbReference type="PANTHER" id="PTHR45270:SF1">
    <property type="entry name" value="CHAPERONE DNAJ-DOMAIN SUPERFAMILY PROTEIN"/>
    <property type="match status" value="1"/>
</dbReference>
<dbReference type="Gene3D" id="3.30.2130.10">
    <property type="entry name" value="VC0802-like"/>
    <property type="match status" value="3"/>
</dbReference>
<dbReference type="InterPro" id="IPR001623">
    <property type="entry name" value="DnaJ_domain"/>
</dbReference>
<organism evidence="10 11">
    <name type="scientific">Pisum sativum</name>
    <name type="common">Garden pea</name>
    <name type="synonym">Lathyrus oleraceus</name>
    <dbReference type="NCBI Taxonomy" id="3888"/>
    <lineage>
        <taxon>Eukaryota</taxon>
        <taxon>Viridiplantae</taxon>
        <taxon>Streptophyta</taxon>
        <taxon>Embryophyta</taxon>
        <taxon>Tracheophyta</taxon>
        <taxon>Spermatophyta</taxon>
        <taxon>Magnoliopsida</taxon>
        <taxon>eudicotyledons</taxon>
        <taxon>Gunneridae</taxon>
        <taxon>Pentapetalae</taxon>
        <taxon>rosids</taxon>
        <taxon>fabids</taxon>
        <taxon>Fabales</taxon>
        <taxon>Fabaceae</taxon>
        <taxon>Papilionoideae</taxon>
        <taxon>50 kb inversion clade</taxon>
        <taxon>NPAAA clade</taxon>
        <taxon>Hologalegina</taxon>
        <taxon>IRL clade</taxon>
        <taxon>Fabeae</taxon>
        <taxon>Lathyrus</taxon>
    </lineage>
</organism>
<evidence type="ECO:0000313" key="10">
    <source>
        <dbReference type="EMBL" id="KAI5414709.1"/>
    </source>
</evidence>
<dbReference type="PROSITE" id="PS51671">
    <property type="entry name" value="ACT"/>
    <property type="match status" value="3"/>
</dbReference>
<feature type="region of interest" description="Disordered" evidence="7">
    <location>
        <begin position="504"/>
        <end position="525"/>
    </location>
</feature>
<dbReference type="EC" id="2.7.2.4" evidence="1"/>
<dbReference type="Proteomes" id="UP001058974">
    <property type="component" value="Chromosome 4"/>
</dbReference>
<feature type="compositionally biased region" description="Polar residues" evidence="7">
    <location>
        <begin position="772"/>
        <end position="781"/>
    </location>
</feature>
<dbReference type="EMBL" id="JAMSHJ010000004">
    <property type="protein sequence ID" value="KAI5414709.1"/>
    <property type="molecule type" value="Genomic_DNA"/>
</dbReference>
<sequence>MANLQNLVKGFATIDNLALVNVEGTGMAGVPGTASAIFSAVKDVGANVIMISQASSEHSVCFAVPETEVKAVAEALQSRFRQALDNGRLSQVAIIPNCSILAAVGQKTASTPGVSAHPRDIDYPRSRKIAVTASVVDKQKELLVNKVVREQTNSIDEMRRILKSLNHYEALGFNRHKKIDAAVLKKEYRKKAMLVHPDKNMGSSMSSESFKKLQCAYKVLADSVKKRDYDEQLRKEESMAKSVCQKSHSSSHQDNTEYRSEEPRRIQCTKCVKGFATIDNLALVNVEGTGMAGVPGTASAIFSAVKDVGANVIMISQASSEHSVCFAVPETEVKAVAEALQSRFRQALDNGRLSQVAIIPNYSILAAVGQKTASTPGVSAHPRDIDYPRSRKIAVTASVVDKQKELLVNKVVREQTNSIDEMRRILKSLNHYEALGFNRHKKIDAAVLKKEYRKKAMLVHPDKNMGSSMSSESFKKLQCAYKVLADSVKKRDYDEQLRKEESMAKSVCQKSHSSSHQDNTEYRSEEPRRIQCTKCVKGFATIDNLALVNVEGTGMAGVPGTSSAIFSAVKDVGANVIMISQASSEHSVCFAVPETEVKAVAEALQSRFRQALDNGRLSQVAIIPNCSILAAVGQKTASTPGVSAHPRDIDYPRSRKIAVTASVVDKQKELLVNKVVREQTNSIDEMRRILKSLNHYEALGFNRHKKIDAAVLKKEYRKKAMLVHPDKNMGSSMSSESFKKLQCAYKVLADSVKKRDYDEQLRKEESMAKSVCQKSHSSSHQDNTEYRSEEPRRIQCTKCG</sequence>
<name>A0A9D4X710_PEA</name>
<feature type="compositionally biased region" description="Polar residues" evidence="7">
    <location>
        <begin position="244"/>
        <end position="253"/>
    </location>
</feature>
<dbReference type="Pfam" id="PF22468">
    <property type="entry name" value="ACT_9"/>
    <property type="match status" value="3"/>
</dbReference>
<feature type="domain" description="ACT" evidence="9">
    <location>
        <begin position="286"/>
        <end position="361"/>
    </location>
</feature>
<dbReference type="CDD" id="cd06257">
    <property type="entry name" value="DnaJ"/>
    <property type="match status" value="3"/>
</dbReference>
<dbReference type="SMART" id="SM00271">
    <property type="entry name" value="DnaJ"/>
    <property type="match status" value="3"/>
</dbReference>
<evidence type="ECO:0000256" key="1">
    <source>
        <dbReference type="ARBA" id="ARBA00013059"/>
    </source>
</evidence>
<evidence type="ECO:0000256" key="2">
    <source>
        <dbReference type="ARBA" id="ARBA00022679"/>
    </source>
</evidence>
<feature type="region of interest" description="Disordered" evidence="7">
    <location>
        <begin position="240"/>
        <end position="262"/>
    </location>
</feature>